<dbReference type="Pfam" id="PF08795">
    <property type="entry name" value="DUF1796"/>
    <property type="match status" value="1"/>
</dbReference>
<name>A0ABQ1FC86_9BACL</name>
<sequence length="211" mass="24619">MRLVDLKGSYEAVFSLGGLCVPAMQLEKNALRPYSGVLDWMISNRLSDVNRLLQQRFQGFMELPNLQILGYAGQQLLVLDTRYSFISNHDFSIRKNSLTQLSAYPEVKAKYERRIARFWDVLTTRRRILFVRSGDTFEHVEELQAILRELVAYDFSLLFVQHTAVPDLVEKDCPLANVCWVQLPNQEIWHTNDHLWSNLLEGIQFREELSL</sequence>
<evidence type="ECO:0008006" key="3">
    <source>
        <dbReference type="Google" id="ProtNLM"/>
    </source>
</evidence>
<dbReference type="InterPro" id="IPR014903">
    <property type="entry name" value="DUF1796"/>
</dbReference>
<reference evidence="2" key="1">
    <citation type="journal article" date="2019" name="Int. J. Syst. Evol. Microbiol.">
        <title>The Global Catalogue of Microorganisms (GCM) 10K type strain sequencing project: providing services to taxonomists for standard genome sequencing and annotation.</title>
        <authorList>
            <consortium name="The Broad Institute Genomics Platform"/>
            <consortium name="The Broad Institute Genome Sequencing Center for Infectious Disease"/>
            <person name="Wu L."/>
            <person name="Ma J."/>
        </authorList>
    </citation>
    <scope>NUCLEOTIDE SEQUENCE [LARGE SCALE GENOMIC DNA]</scope>
    <source>
        <strain evidence="2">CGMCC 1.15043</strain>
    </source>
</reference>
<gene>
    <name evidence="1" type="ORF">GCM10008018_59340</name>
</gene>
<comment type="caution">
    <text evidence="1">The sequence shown here is derived from an EMBL/GenBank/DDBJ whole genome shotgun (WGS) entry which is preliminary data.</text>
</comment>
<organism evidence="1 2">
    <name type="scientific">Paenibacillus marchantiophytorum</name>
    <dbReference type="NCBI Taxonomy" id="1619310"/>
    <lineage>
        <taxon>Bacteria</taxon>
        <taxon>Bacillati</taxon>
        <taxon>Bacillota</taxon>
        <taxon>Bacilli</taxon>
        <taxon>Bacillales</taxon>
        <taxon>Paenibacillaceae</taxon>
        <taxon>Paenibacillus</taxon>
    </lineage>
</organism>
<protein>
    <recommendedName>
        <fullName evidence="3">Peptidase</fullName>
    </recommendedName>
</protein>
<accession>A0ABQ1FC86</accession>
<evidence type="ECO:0000313" key="1">
    <source>
        <dbReference type="EMBL" id="GGA05473.1"/>
    </source>
</evidence>
<dbReference type="EMBL" id="BMHE01000048">
    <property type="protein sequence ID" value="GGA05473.1"/>
    <property type="molecule type" value="Genomic_DNA"/>
</dbReference>
<proteinExistence type="predicted"/>
<keyword evidence="2" id="KW-1185">Reference proteome</keyword>
<dbReference type="RefSeq" id="WP_189018732.1">
    <property type="nucleotide sequence ID" value="NZ_BMHE01000048.1"/>
</dbReference>
<dbReference type="Proteomes" id="UP000615455">
    <property type="component" value="Unassembled WGS sequence"/>
</dbReference>
<evidence type="ECO:0000313" key="2">
    <source>
        <dbReference type="Proteomes" id="UP000615455"/>
    </source>
</evidence>